<name>A0AA40RD90_9BURK</name>
<comment type="caution">
    <text evidence="1">The sequence shown here is derived from an EMBL/GenBank/DDBJ whole genome shotgun (WGS) entry which is preliminary data.</text>
</comment>
<proteinExistence type="predicted"/>
<dbReference type="EMBL" id="LNJU01000001">
    <property type="protein sequence ID" value="KWZ61078.1"/>
    <property type="molecule type" value="Genomic_DNA"/>
</dbReference>
<dbReference type="AlphaFoldDB" id="A0AA40RD90"/>
<dbReference type="Proteomes" id="UP000070119">
    <property type="component" value="Chromosome 1"/>
</dbReference>
<sequence>MGVGFQMWDHDGRMLIDSDRACAGFARTFVRSGDMGKPAGLRRVYGDGHQFLTYRAPEGFASPLFFFRGPFTVLRYFHRNGNEFTIGWDYWWPLTIVTPPTIVYVYDRMRDMGTGHGLQTFDAGGKLTFDSNMGRFRLVGGRHLNGQEAVDSITGAHISPNQVRAFDLCGPGKLALSCGYGRFGAYSPAGNSTTVYYVAEMFRVLDGGRVEVVWVQGGDESYPDENRFEGIAPSTYGTPFLLAAEVGDFPEWEWAAPGS</sequence>
<accession>A0AA40RD90</accession>
<organism evidence="1 2">
    <name type="scientific">Burkholderia ubonensis</name>
    <dbReference type="NCBI Taxonomy" id="101571"/>
    <lineage>
        <taxon>Bacteria</taxon>
        <taxon>Pseudomonadati</taxon>
        <taxon>Pseudomonadota</taxon>
        <taxon>Betaproteobacteria</taxon>
        <taxon>Burkholderiales</taxon>
        <taxon>Burkholderiaceae</taxon>
        <taxon>Burkholderia</taxon>
        <taxon>Burkholderia cepacia complex</taxon>
    </lineage>
</organism>
<reference evidence="1 2" key="1">
    <citation type="submission" date="2015-11" db="EMBL/GenBank/DDBJ databases">
        <authorList>
            <person name="Sahl J."/>
            <person name="Wagner D."/>
            <person name="Keim P."/>
        </authorList>
    </citation>
    <scope>NUCLEOTIDE SEQUENCE [LARGE SCALE GENOMIC DNA]</scope>
    <source>
        <strain evidence="1 2">MSMB1157</strain>
    </source>
</reference>
<gene>
    <name evidence="1" type="ORF">WK57_11245</name>
</gene>
<evidence type="ECO:0000313" key="1">
    <source>
        <dbReference type="EMBL" id="KWZ61078.1"/>
    </source>
</evidence>
<evidence type="ECO:0000313" key="2">
    <source>
        <dbReference type="Proteomes" id="UP000070119"/>
    </source>
</evidence>
<protein>
    <submittedName>
        <fullName evidence="1">Uncharacterized protein</fullName>
    </submittedName>
</protein>